<reference evidence="4 5" key="1">
    <citation type="submission" date="2023-10" db="EMBL/GenBank/DDBJ databases">
        <title>Two novel species belonging to the OM43/NOR5 clade.</title>
        <authorList>
            <person name="Park M."/>
        </authorList>
    </citation>
    <scope>NUCLEOTIDE SEQUENCE [LARGE SCALE GENOMIC DNA]</scope>
    <source>
        <strain evidence="4 5">IMCC43200</strain>
    </source>
</reference>
<protein>
    <submittedName>
        <fullName evidence="4">GNAT family N-acetyltransferase</fullName>
        <ecNumber evidence="4">2.3.1.-</ecNumber>
    </submittedName>
</protein>
<feature type="domain" description="N-acetyltransferase" evidence="3">
    <location>
        <begin position="4"/>
        <end position="165"/>
    </location>
</feature>
<dbReference type="GO" id="GO:0016746">
    <property type="term" value="F:acyltransferase activity"/>
    <property type="evidence" value="ECO:0007669"/>
    <property type="project" value="UniProtKB-KW"/>
</dbReference>
<name>A0ABZ0I1A0_9GAMM</name>
<evidence type="ECO:0000256" key="1">
    <source>
        <dbReference type="ARBA" id="ARBA00022679"/>
    </source>
</evidence>
<dbReference type="Gene3D" id="3.40.630.30">
    <property type="match status" value="1"/>
</dbReference>
<dbReference type="InterPro" id="IPR000182">
    <property type="entry name" value="GNAT_dom"/>
</dbReference>
<gene>
    <name evidence="4" type="ORF">R0135_12275</name>
</gene>
<dbReference type="PROSITE" id="PS51186">
    <property type="entry name" value="GNAT"/>
    <property type="match status" value="1"/>
</dbReference>
<dbReference type="EMBL" id="CP136864">
    <property type="protein sequence ID" value="WOJ92558.1"/>
    <property type="molecule type" value="Genomic_DNA"/>
</dbReference>
<dbReference type="EC" id="2.3.1.-" evidence="4"/>
<dbReference type="InterPro" id="IPR016181">
    <property type="entry name" value="Acyl_CoA_acyltransferase"/>
</dbReference>
<dbReference type="SUPFAM" id="SSF55729">
    <property type="entry name" value="Acyl-CoA N-acyltransferases (Nat)"/>
    <property type="match status" value="1"/>
</dbReference>
<dbReference type="Proteomes" id="UP001626537">
    <property type="component" value="Chromosome"/>
</dbReference>
<proteinExistence type="predicted"/>
<organism evidence="4 5">
    <name type="scientific">Congregibacter variabilis</name>
    <dbReference type="NCBI Taxonomy" id="3081200"/>
    <lineage>
        <taxon>Bacteria</taxon>
        <taxon>Pseudomonadati</taxon>
        <taxon>Pseudomonadota</taxon>
        <taxon>Gammaproteobacteria</taxon>
        <taxon>Cellvibrionales</taxon>
        <taxon>Halieaceae</taxon>
        <taxon>Congregibacter</taxon>
    </lineage>
</organism>
<keyword evidence="5" id="KW-1185">Reference proteome</keyword>
<evidence type="ECO:0000313" key="4">
    <source>
        <dbReference type="EMBL" id="WOJ92558.1"/>
    </source>
</evidence>
<evidence type="ECO:0000256" key="2">
    <source>
        <dbReference type="ARBA" id="ARBA00023315"/>
    </source>
</evidence>
<evidence type="ECO:0000313" key="5">
    <source>
        <dbReference type="Proteomes" id="UP001626537"/>
    </source>
</evidence>
<dbReference type="CDD" id="cd04301">
    <property type="entry name" value="NAT_SF"/>
    <property type="match status" value="1"/>
</dbReference>
<evidence type="ECO:0000259" key="3">
    <source>
        <dbReference type="PROSITE" id="PS51186"/>
    </source>
</evidence>
<keyword evidence="2 4" id="KW-0012">Acyltransferase</keyword>
<keyword evidence="1 4" id="KW-0808">Transferase</keyword>
<dbReference type="InterPro" id="IPR051016">
    <property type="entry name" value="Diverse_Substrate_AcTransf"/>
</dbReference>
<dbReference type="RefSeq" id="WP_407347159.1">
    <property type="nucleotide sequence ID" value="NZ_CP136864.1"/>
</dbReference>
<dbReference type="PANTHER" id="PTHR10545">
    <property type="entry name" value="DIAMINE N-ACETYLTRANSFERASE"/>
    <property type="match status" value="1"/>
</dbReference>
<sequence length="168" mass="18777">MSTLNIREATPSDVAEILRFITELAVYEREPDAVLADESHIHNTLFCEAPKAFGLICEQPGSDGSEPVAIGFAIYFFNYSTWLGKHGLYLEDLYVTPEARGLGAGKSLLKTLAKIALDNDCGRYEWNVLRWNTPAIEFYEACGAKPLSEWVGYRMDRDAMEAFANSPE</sequence>
<dbReference type="PANTHER" id="PTHR10545:SF29">
    <property type="entry name" value="GH14572P-RELATED"/>
    <property type="match status" value="1"/>
</dbReference>
<accession>A0ABZ0I1A0</accession>
<dbReference type="Pfam" id="PF00583">
    <property type="entry name" value="Acetyltransf_1"/>
    <property type="match status" value="1"/>
</dbReference>